<evidence type="ECO:0000256" key="3">
    <source>
        <dbReference type="ARBA" id="ARBA00022679"/>
    </source>
</evidence>
<dbReference type="RefSeq" id="WP_253750005.1">
    <property type="nucleotide sequence ID" value="NZ_JAMZDZ010000001.1"/>
</dbReference>
<dbReference type="SUPFAM" id="SSF56112">
    <property type="entry name" value="Protein kinase-like (PK-like)"/>
    <property type="match status" value="1"/>
</dbReference>
<accession>A0ABV8LY01</accession>
<evidence type="ECO:0000256" key="4">
    <source>
        <dbReference type="ARBA" id="ARBA00022741"/>
    </source>
</evidence>
<dbReference type="Gene3D" id="1.10.510.10">
    <property type="entry name" value="Transferase(Phosphotransferase) domain 1"/>
    <property type="match status" value="1"/>
</dbReference>
<evidence type="ECO:0000256" key="7">
    <source>
        <dbReference type="SAM" id="MobiDB-lite"/>
    </source>
</evidence>
<evidence type="ECO:0000313" key="9">
    <source>
        <dbReference type="EMBL" id="MFC4135655.1"/>
    </source>
</evidence>
<keyword evidence="6" id="KW-0067">ATP-binding</keyword>
<dbReference type="Gene3D" id="3.30.200.20">
    <property type="entry name" value="Phosphorylase Kinase, domain 1"/>
    <property type="match status" value="1"/>
</dbReference>
<dbReference type="CDD" id="cd14014">
    <property type="entry name" value="STKc_PknB_like"/>
    <property type="match status" value="1"/>
</dbReference>
<keyword evidence="4" id="KW-0547">Nucleotide-binding</keyword>
<feature type="domain" description="Protein kinase" evidence="8">
    <location>
        <begin position="19"/>
        <end position="274"/>
    </location>
</feature>
<evidence type="ECO:0000313" key="10">
    <source>
        <dbReference type="Proteomes" id="UP001595816"/>
    </source>
</evidence>
<dbReference type="Pfam" id="PF00069">
    <property type="entry name" value="Pkinase"/>
    <property type="match status" value="1"/>
</dbReference>
<name>A0ABV8LY01_9ACTN</name>
<dbReference type="PROSITE" id="PS00108">
    <property type="entry name" value="PROTEIN_KINASE_ST"/>
    <property type="match status" value="1"/>
</dbReference>
<dbReference type="EMBL" id="JBHSAY010000023">
    <property type="protein sequence ID" value="MFC4135655.1"/>
    <property type="molecule type" value="Genomic_DNA"/>
</dbReference>
<keyword evidence="10" id="KW-1185">Reference proteome</keyword>
<evidence type="ECO:0000259" key="8">
    <source>
        <dbReference type="PROSITE" id="PS50011"/>
    </source>
</evidence>
<dbReference type="PROSITE" id="PS50011">
    <property type="entry name" value="PROTEIN_KINASE_DOM"/>
    <property type="match status" value="1"/>
</dbReference>
<evidence type="ECO:0000256" key="1">
    <source>
        <dbReference type="ARBA" id="ARBA00012513"/>
    </source>
</evidence>
<evidence type="ECO:0000256" key="5">
    <source>
        <dbReference type="ARBA" id="ARBA00022777"/>
    </source>
</evidence>
<dbReference type="EC" id="2.7.11.1" evidence="1"/>
<keyword evidence="2" id="KW-0723">Serine/threonine-protein kinase</keyword>
<evidence type="ECO:0000256" key="2">
    <source>
        <dbReference type="ARBA" id="ARBA00022527"/>
    </source>
</evidence>
<dbReference type="PANTHER" id="PTHR43289:SF6">
    <property type="entry name" value="SERINE_THREONINE-PROTEIN KINASE NEKL-3"/>
    <property type="match status" value="1"/>
</dbReference>
<dbReference type="InterPro" id="IPR008271">
    <property type="entry name" value="Ser/Thr_kinase_AS"/>
</dbReference>
<dbReference type="PANTHER" id="PTHR43289">
    <property type="entry name" value="MITOGEN-ACTIVATED PROTEIN KINASE KINASE KINASE 20-RELATED"/>
    <property type="match status" value="1"/>
</dbReference>
<protein>
    <recommendedName>
        <fullName evidence="1">non-specific serine/threonine protein kinase</fullName>
        <ecNumber evidence="1">2.7.11.1</ecNumber>
    </recommendedName>
</protein>
<reference evidence="10" key="1">
    <citation type="journal article" date="2019" name="Int. J. Syst. Evol. Microbiol.">
        <title>The Global Catalogue of Microorganisms (GCM) 10K type strain sequencing project: providing services to taxonomists for standard genome sequencing and annotation.</title>
        <authorList>
            <consortium name="The Broad Institute Genomics Platform"/>
            <consortium name="The Broad Institute Genome Sequencing Center for Infectious Disease"/>
            <person name="Wu L."/>
            <person name="Ma J."/>
        </authorList>
    </citation>
    <scope>NUCLEOTIDE SEQUENCE [LARGE SCALE GENOMIC DNA]</scope>
    <source>
        <strain evidence="10">CGMCC 4.7289</strain>
    </source>
</reference>
<dbReference type="InterPro" id="IPR000719">
    <property type="entry name" value="Prot_kinase_dom"/>
</dbReference>
<keyword evidence="3 9" id="KW-0808">Transferase</keyword>
<comment type="caution">
    <text evidence="9">The sequence shown here is derived from an EMBL/GenBank/DDBJ whole genome shotgun (WGS) entry which is preliminary data.</text>
</comment>
<organism evidence="9 10">
    <name type="scientific">Hamadaea flava</name>
    <dbReference type="NCBI Taxonomy" id="1742688"/>
    <lineage>
        <taxon>Bacteria</taxon>
        <taxon>Bacillati</taxon>
        <taxon>Actinomycetota</taxon>
        <taxon>Actinomycetes</taxon>
        <taxon>Micromonosporales</taxon>
        <taxon>Micromonosporaceae</taxon>
        <taxon>Hamadaea</taxon>
    </lineage>
</organism>
<dbReference type="InterPro" id="IPR011009">
    <property type="entry name" value="Kinase-like_dom_sf"/>
</dbReference>
<dbReference type="SMART" id="SM00220">
    <property type="entry name" value="S_TKc"/>
    <property type="match status" value="1"/>
</dbReference>
<sequence>MTTAGEPVPNRPGPQVPGYRELTEVARSAGSVVYRAYQEALNRPVALKALQLTDPAALARFEREVELTVRLGRRHPHIVQVLGTAVTSDGRPCIVMEFYDAGSLHDQLHARGPLPIGTVLEAGAVVADALAFAHSQGVLHRDVKPQNILVLPTSYVVADFGIARPIDAAPHTQSLDWFTVQHASPQVLEGRTPTVADDVWALGSTLFTLLDGEPPHTGDDNTFLAYVRRVREEPPRPLTRPDVPADLRAVIDRCLSPAAEDRYATALEIRDQLRRIASSERTSAHTPASATPAALASLAEPAMGGAAPPEAVTVRQPVRDMSPTSLGRLVAAAAAAATPAAPPTAATPAAGPFGAGSRISVESWAEIRPGTVIRRARIRVARAVGRRATVAAATGTVLVGVALGVTSLWLTLIVPVSQPTTPLTTQPTTQPSTRPKTQPSTQPTKSTTITPTPTVSRQPSPSRNLNKPEIAPSIIDIRRTGGSVVVTWFDATDGEATFLVVRVQDGQRQPLVTAPAGATEATVYARGIGQQCFLVIAMVGLDRGVSVTRCTE</sequence>
<proteinExistence type="predicted"/>
<gene>
    <name evidence="9" type="ORF">ACFOZ4_34000</name>
</gene>
<feature type="region of interest" description="Disordered" evidence="7">
    <location>
        <begin position="419"/>
        <end position="471"/>
    </location>
</feature>
<dbReference type="Proteomes" id="UP001595816">
    <property type="component" value="Unassembled WGS sequence"/>
</dbReference>
<dbReference type="GO" id="GO:0004674">
    <property type="term" value="F:protein serine/threonine kinase activity"/>
    <property type="evidence" value="ECO:0007669"/>
    <property type="project" value="UniProtKB-EC"/>
</dbReference>
<evidence type="ECO:0000256" key="6">
    <source>
        <dbReference type="ARBA" id="ARBA00022840"/>
    </source>
</evidence>
<keyword evidence="5 9" id="KW-0418">Kinase</keyword>
<feature type="compositionally biased region" description="Low complexity" evidence="7">
    <location>
        <begin position="419"/>
        <end position="458"/>
    </location>
</feature>